<reference evidence="2" key="2">
    <citation type="submission" date="2020-09" db="EMBL/GenBank/DDBJ databases">
        <authorList>
            <person name="Sun Q."/>
            <person name="Zhou Y."/>
        </authorList>
    </citation>
    <scope>NUCLEOTIDE SEQUENCE</scope>
    <source>
        <strain evidence="2">CGMCC 1.15082</strain>
    </source>
</reference>
<proteinExistence type="predicted"/>
<gene>
    <name evidence="2" type="ORF">GCM10011491_29340</name>
</gene>
<sequence>MKKFALALSAIGMSLSAMGAHAAELSFAANTTGASMAFFRKQIAIFEERTGNKVTIVTIARV</sequence>
<evidence type="ECO:0000256" key="1">
    <source>
        <dbReference type="SAM" id="SignalP"/>
    </source>
</evidence>
<comment type="caution">
    <text evidence="2">The sequence shown here is derived from an EMBL/GenBank/DDBJ whole genome shotgun (WGS) entry which is preliminary data.</text>
</comment>
<name>A0A916SII4_9HYPH</name>
<keyword evidence="3" id="KW-1185">Reference proteome</keyword>
<dbReference type="EMBL" id="BMHH01000012">
    <property type="protein sequence ID" value="GGA99227.1"/>
    <property type="molecule type" value="Genomic_DNA"/>
</dbReference>
<dbReference type="Proteomes" id="UP000646478">
    <property type="component" value="Unassembled WGS sequence"/>
</dbReference>
<evidence type="ECO:0000313" key="2">
    <source>
        <dbReference type="EMBL" id="GGA99227.1"/>
    </source>
</evidence>
<accession>A0A916SII4</accession>
<feature type="chain" id="PRO_5037173016" evidence="1">
    <location>
        <begin position="23"/>
        <end position="62"/>
    </location>
</feature>
<dbReference type="RefSeq" id="WP_188824944.1">
    <property type="nucleotide sequence ID" value="NZ_BMHH01000012.1"/>
</dbReference>
<feature type="signal peptide" evidence="1">
    <location>
        <begin position="1"/>
        <end position="22"/>
    </location>
</feature>
<dbReference type="AlphaFoldDB" id="A0A916SII4"/>
<evidence type="ECO:0000313" key="3">
    <source>
        <dbReference type="Proteomes" id="UP000646478"/>
    </source>
</evidence>
<reference evidence="2" key="1">
    <citation type="journal article" date="2014" name="Int. J. Syst. Evol. Microbiol.">
        <title>Complete genome sequence of Corynebacterium casei LMG S-19264T (=DSM 44701T), isolated from a smear-ripened cheese.</title>
        <authorList>
            <consortium name="US DOE Joint Genome Institute (JGI-PGF)"/>
            <person name="Walter F."/>
            <person name="Albersmeier A."/>
            <person name="Kalinowski J."/>
            <person name="Ruckert C."/>
        </authorList>
    </citation>
    <scope>NUCLEOTIDE SEQUENCE</scope>
    <source>
        <strain evidence="2">CGMCC 1.15082</strain>
    </source>
</reference>
<keyword evidence="1" id="KW-0732">Signal</keyword>
<protein>
    <submittedName>
        <fullName evidence="2">Uncharacterized protein</fullName>
    </submittedName>
</protein>
<organism evidence="2 3">
    <name type="scientific">Brucella endophytica</name>
    <dbReference type="NCBI Taxonomy" id="1963359"/>
    <lineage>
        <taxon>Bacteria</taxon>
        <taxon>Pseudomonadati</taxon>
        <taxon>Pseudomonadota</taxon>
        <taxon>Alphaproteobacteria</taxon>
        <taxon>Hyphomicrobiales</taxon>
        <taxon>Brucellaceae</taxon>
        <taxon>Brucella/Ochrobactrum group</taxon>
        <taxon>Brucella</taxon>
    </lineage>
</organism>